<evidence type="ECO:0000313" key="3">
    <source>
        <dbReference type="Proteomes" id="UP000051908"/>
    </source>
</evidence>
<dbReference type="PATRIC" id="fig|1122151.5.peg.2389"/>
<dbReference type="RefSeq" id="WP_025085659.1">
    <property type="nucleotide sequence ID" value="NZ_AZES01000064.1"/>
</dbReference>
<dbReference type="EMBL" id="AZES01000064">
    <property type="protein sequence ID" value="KRL31096.1"/>
    <property type="molecule type" value="Genomic_DNA"/>
</dbReference>
<reference evidence="2 3" key="1">
    <citation type="journal article" date="2015" name="Genome Announc.">
        <title>Expanding the biotechnology potential of lactobacilli through comparative genomics of 213 strains and associated genera.</title>
        <authorList>
            <person name="Sun Z."/>
            <person name="Harris H.M."/>
            <person name="McCann A."/>
            <person name="Guo C."/>
            <person name="Argimon S."/>
            <person name="Zhang W."/>
            <person name="Yang X."/>
            <person name="Jeffery I.B."/>
            <person name="Cooney J.C."/>
            <person name="Kagawa T.F."/>
            <person name="Liu W."/>
            <person name="Song Y."/>
            <person name="Salvetti E."/>
            <person name="Wrobel A."/>
            <person name="Rasinkangas P."/>
            <person name="Parkhill J."/>
            <person name="Rea M.C."/>
            <person name="O'Sullivan O."/>
            <person name="Ritari J."/>
            <person name="Douillard F.P."/>
            <person name="Paul Ross R."/>
            <person name="Yang R."/>
            <person name="Briner A.E."/>
            <person name="Felis G.E."/>
            <person name="de Vos W.M."/>
            <person name="Barrangou R."/>
            <person name="Klaenhammer T.R."/>
            <person name="Caufield P.W."/>
            <person name="Cui Y."/>
            <person name="Zhang H."/>
            <person name="O'Toole P.W."/>
        </authorList>
    </citation>
    <scope>NUCLEOTIDE SEQUENCE [LARGE SCALE GENOMIC DNA]</scope>
    <source>
        <strain evidence="2 3">DSM 13238</strain>
    </source>
</reference>
<evidence type="ECO:0000313" key="2">
    <source>
        <dbReference type="EMBL" id="KRL31096.1"/>
    </source>
</evidence>
<dbReference type="InterPro" id="IPR000361">
    <property type="entry name" value="ATAP_core_dom"/>
</dbReference>
<proteinExistence type="predicted"/>
<dbReference type="SUPFAM" id="SSF89360">
    <property type="entry name" value="HesB-like domain"/>
    <property type="match status" value="1"/>
</dbReference>
<dbReference type="AlphaFoldDB" id="A0A0R1PRK5"/>
<keyword evidence="3" id="KW-1185">Reference proteome</keyword>
<protein>
    <recommendedName>
        <fullName evidence="1">Core domain-containing protein</fullName>
    </recommendedName>
</protein>
<name>A0A0R1PRK5_9LACO</name>
<sequence length="135" mass="14808">MKINIKDEAQAYLAERIPSGFPMILTTDDGSNKYSSLGGSCAIGDKFQIVILKDEDPKYTVDLENNAGYDLKTSPSDADLLTDGLNTSLWHNALALKDNSGILDGALSVVDWRNVKPESAEERREKMVKLGDQIC</sequence>
<gene>
    <name evidence="2" type="ORF">FD33_GL002311</name>
</gene>
<dbReference type="Pfam" id="PF01521">
    <property type="entry name" value="Fe-S_biosyn"/>
    <property type="match status" value="1"/>
</dbReference>
<dbReference type="InterPro" id="IPR035903">
    <property type="entry name" value="HesB-like_dom_sf"/>
</dbReference>
<dbReference type="GeneID" id="96667967"/>
<feature type="domain" description="Core" evidence="1">
    <location>
        <begin position="1"/>
        <end position="111"/>
    </location>
</feature>
<dbReference type="Proteomes" id="UP000051908">
    <property type="component" value="Unassembled WGS sequence"/>
</dbReference>
<evidence type="ECO:0000259" key="1">
    <source>
        <dbReference type="Pfam" id="PF01521"/>
    </source>
</evidence>
<dbReference type="OrthoDB" id="2187371at2"/>
<organism evidence="2 3">
    <name type="scientific">Companilactobacillus paralimentarius DSM 13238 = JCM 10415</name>
    <dbReference type="NCBI Taxonomy" id="1122151"/>
    <lineage>
        <taxon>Bacteria</taxon>
        <taxon>Bacillati</taxon>
        <taxon>Bacillota</taxon>
        <taxon>Bacilli</taxon>
        <taxon>Lactobacillales</taxon>
        <taxon>Lactobacillaceae</taxon>
        <taxon>Companilactobacillus</taxon>
    </lineage>
</organism>
<accession>A0A0R1PRK5</accession>
<dbReference type="Gene3D" id="2.60.300.12">
    <property type="entry name" value="HesB-like domain"/>
    <property type="match status" value="1"/>
</dbReference>
<comment type="caution">
    <text evidence="2">The sequence shown here is derived from an EMBL/GenBank/DDBJ whole genome shotgun (WGS) entry which is preliminary data.</text>
</comment>